<feature type="compositionally biased region" description="Low complexity" evidence="1">
    <location>
        <begin position="685"/>
        <end position="716"/>
    </location>
</feature>
<feature type="transmembrane region" description="Helical" evidence="2">
    <location>
        <begin position="187"/>
        <end position="206"/>
    </location>
</feature>
<dbReference type="InterPro" id="IPR018253">
    <property type="entry name" value="DnaJ_domain_CS"/>
</dbReference>
<evidence type="ECO:0000256" key="2">
    <source>
        <dbReference type="SAM" id="Phobius"/>
    </source>
</evidence>
<evidence type="ECO:0000313" key="5">
    <source>
        <dbReference type="Proteomes" id="UP000723463"/>
    </source>
</evidence>
<dbReference type="AlphaFoldDB" id="A0A9P6K1F9"/>
<proteinExistence type="predicted"/>
<feature type="compositionally biased region" description="Polar residues" evidence="1">
    <location>
        <begin position="640"/>
        <end position="651"/>
    </location>
</feature>
<evidence type="ECO:0000259" key="3">
    <source>
        <dbReference type="PROSITE" id="PS50076"/>
    </source>
</evidence>
<feature type="compositionally biased region" description="Polar residues" evidence="1">
    <location>
        <begin position="746"/>
        <end position="756"/>
    </location>
</feature>
<evidence type="ECO:0000313" key="4">
    <source>
        <dbReference type="EMBL" id="KAF9541856.1"/>
    </source>
</evidence>
<dbReference type="SMART" id="SM00271">
    <property type="entry name" value="DnaJ"/>
    <property type="match status" value="1"/>
</dbReference>
<name>A0A9P6K1F9_9FUNG</name>
<accession>A0A9P6K1F9</accession>
<dbReference type="InterPro" id="IPR001623">
    <property type="entry name" value="DnaJ_domain"/>
</dbReference>
<dbReference type="InterPro" id="IPR027951">
    <property type="entry name" value="Nepro_N"/>
</dbReference>
<feature type="region of interest" description="Disordered" evidence="1">
    <location>
        <begin position="574"/>
        <end position="627"/>
    </location>
</feature>
<dbReference type="Gene3D" id="1.10.287.110">
    <property type="entry name" value="DnaJ domain"/>
    <property type="match status" value="1"/>
</dbReference>
<evidence type="ECO:0000256" key="1">
    <source>
        <dbReference type="SAM" id="MobiDB-lite"/>
    </source>
</evidence>
<feature type="transmembrane region" description="Helical" evidence="2">
    <location>
        <begin position="6"/>
        <end position="28"/>
    </location>
</feature>
<feature type="transmembrane region" description="Helical" evidence="2">
    <location>
        <begin position="162"/>
        <end position="180"/>
    </location>
</feature>
<dbReference type="PANTHER" id="PTHR34786">
    <property type="entry name" value="OS09G0504900 PROTEIN"/>
    <property type="match status" value="1"/>
</dbReference>
<dbReference type="Pfam" id="PF14780">
    <property type="entry name" value="NEPRO_N"/>
    <property type="match status" value="1"/>
</dbReference>
<organism evidence="4 5">
    <name type="scientific">Mortierella hygrophila</name>
    <dbReference type="NCBI Taxonomy" id="979708"/>
    <lineage>
        <taxon>Eukaryota</taxon>
        <taxon>Fungi</taxon>
        <taxon>Fungi incertae sedis</taxon>
        <taxon>Mucoromycota</taxon>
        <taxon>Mortierellomycotina</taxon>
        <taxon>Mortierellomycetes</taxon>
        <taxon>Mortierellales</taxon>
        <taxon>Mortierellaceae</taxon>
        <taxon>Mortierella</taxon>
    </lineage>
</organism>
<keyword evidence="2" id="KW-1133">Transmembrane helix</keyword>
<dbReference type="PANTHER" id="PTHR34786:SF1">
    <property type="entry name" value="OS09G0504900 PROTEIN"/>
    <property type="match status" value="1"/>
</dbReference>
<comment type="caution">
    <text evidence="4">The sequence shown here is derived from an EMBL/GenBank/DDBJ whole genome shotgun (WGS) entry which is preliminary data.</text>
</comment>
<dbReference type="Pfam" id="PF00226">
    <property type="entry name" value="DnaJ"/>
    <property type="match status" value="1"/>
</dbReference>
<protein>
    <recommendedName>
        <fullName evidence="3">J domain-containing protein</fullName>
    </recommendedName>
</protein>
<dbReference type="CDD" id="cd06257">
    <property type="entry name" value="DnaJ"/>
    <property type="match status" value="1"/>
</dbReference>
<gene>
    <name evidence="4" type="ORF">EC957_002626</name>
</gene>
<dbReference type="PROSITE" id="PS00636">
    <property type="entry name" value="DNAJ_1"/>
    <property type="match status" value="1"/>
</dbReference>
<feature type="compositionally biased region" description="Basic and acidic residues" evidence="1">
    <location>
        <begin position="652"/>
        <end position="667"/>
    </location>
</feature>
<keyword evidence="2" id="KW-0812">Transmembrane</keyword>
<feature type="compositionally biased region" description="Low complexity" evidence="1">
    <location>
        <begin position="576"/>
        <end position="594"/>
    </location>
</feature>
<sequence length="803" mass="90338">MENYVGLAGWAFLPSFVTNVIQSIWYAIKYPVNSAAKPAANTPKYRRHYNRIYCGVVLAYLAYTIAEVDRALPTNAYEYLDLGIHTFSQKQLRTNFRKASLLYHPDKVGQVGQDTFVRIRAAHDILSDPVLKIAYDRFGPEVVICSTCKTNRDFVNYGLTSYYPFYFGSGLVLTLMSVVGKGQFGRYWRFVVLFSMAALELIMVTRPEPHWILSWIMPNRVTFEQVIILHQIFVSSFIAISQIGPILVPSKEQEKSNTKELIDRLELLTAISNAESIGQLQSVFDVFRGDEECMTQLKRQMGMMALDSRLTQDQLLNETRNAVQRRLWQRKTATNFQQLLFLRECFHKNEFWDEVAILDRMHYKNKNQHRQAGYFQRLGECRRIVARIKELNVTGLIDEFVQKFYSGRSLKSLTSKSQWDSIPYRSAVAFTMTRIIGGVLLLRKLQSALYETYGAFYQLMSKTQFMAFALIAIGLCSRLSLLSKAWAKEYVDCYRLLESWMKTFPKEETLVGEVDYERQLPESIDSVLVTNSPDIPDTQPPSTPLYQPIDQSPAPPTLAAPVSDLGEVIQRRELKPSALTADSALTSSPSPRSSSTRKHKLSSRSPSLEPERTQDRQVTIEASDPHSNLLDELDTIFGSKSSTAVSRPSNAKKQEKKVLPDLDDIFKSKKKQKSKDKKPAGSGTGVSNSSSPMSSAPSTPGSGFSTMGKGSTGSKSNFDSIFDFERGSSSLSASRGGSVSMPASPLSDTKSNNPSNVRKDKKDKKDKKEIDDIFGSIKKPKKKATVSEIDSIFGPPKKKKKTP</sequence>
<dbReference type="PROSITE" id="PS50076">
    <property type="entry name" value="DNAJ_2"/>
    <property type="match status" value="1"/>
</dbReference>
<keyword evidence="5" id="KW-1185">Reference proteome</keyword>
<keyword evidence="2" id="KW-0472">Membrane</keyword>
<reference evidence="4" key="1">
    <citation type="journal article" date="2020" name="Fungal Divers.">
        <title>Resolving the Mortierellaceae phylogeny through synthesis of multi-gene phylogenetics and phylogenomics.</title>
        <authorList>
            <person name="Vandepol N."/>
            <person name="Liber J."/>
            <person name="Desiro A."/>
            <person name="Na H."/>
            <person name="Kennedy M."/>
            <person name="Barry K."/>
            <person name="Grigoriev I.V."/>
            <person name="Miller A.N."/>
            <person name="O'Donnell K."/>
            <person name="Stajich J.E."/>
            <person name="Bonito G."/>
        </authorList>
    </citation>
    <scope>NUCLEOTIDE SEQUENCE</scope>
    <source>
        <strain evidence="4">NRRL 2591</strain>
    </source>
</reference>
<feature type="domain" description="J" evidence="3">
    <location>
        <begin position="75"/>
        <end position="139"/>
    </location>
</feature>
<feature type="compositionally biased region" description="Low complexity" evidence="1">
    <location>
        <begin position="727"/>
        <end position="740"/>
    </location>
</feature>
<dbReference type="InterPro" id="IPR036869">
    <property type="entry name" value="J_dom_sf"/>
</dbReference>
<feature type="region of interest" description="Disordered" evidence="1">
    <location>
        <begin position="528"/>
        <end position="560"/>
    </location>
</feature>
<feature type="region of interest" description="Disordered" evidence="1">
    <location>
        <begin position="640"/>
        <end position="803"/>
    </location>
</feature>
<dbReference type="Proteomes" id="UP000723463">
    <property type="component" value="Unassembled WGS sequence"/>
</dbReference>
<dbReference type="SUPFAM" id="SSF46565">
    <property type="entry name" value="Chaperone J-domain"/>
    <property type="match status" value="1"/>
</dbReference>
<feature type="transmembrane region" description="Helical" evidence="2">
    <location>
        <begin position="49"/>
        <end position="66"/>
    </location>
</feature>
<dbReference type="EMBL" id="JAAAXW010000154">
    <property type="protein sequence ID" value="KAF9541856.1"/>
    <property type="molecule type" value="Genomic_DNA"/>
</dbReference>